<dbReference type="PANTHER" id="PTHR34219">
    <property type="entry name" value="IRON-REGULATED INNER MEMBRANE PROTEIN-RELATED"/>
    <property type="match status" value="1"/>
</dbReference>
<evidence type="ECO:0000313" key="3">
    <source>
        <dbReference type="Proteomes" id="UP000825886"/>
    </source>
</evidence>
<evidence type="ECO:0000313" key="2">
    <source>
        <dbReference type="EMBL" id="QZN94266.1"/>
    </source>
</evidence>
<reference evidence="2 3" key="1">
    <citation type="submission" date="2021-08" db="EMBL/GenBank/DDBJ databases">
        <title>Culture and genomic analysis of Symbiopectobacterium purcellii sp. nov. gen. nov., isolated from the leafhopper Empoasca decipiens.</title>
        <authorList>
            <person name="Nadal-Jimenez P."/>
            <person name="Siozios S."/>
            <person name="Halliday N."/>
            <person name="Camara M."/>
            <person name="Hurst G.D.D."/>
        </authorList>
    </citation>
    <scope>NUCLEOTIDE SEQUENCE [LARGE SCALE GENOMIC DNA]</scope>
    <source>
        <strain evidence="2 3">SyEd1</strain>
    </source>
</reference>
<organism evidence="2 3">
    <name type="scientific">Symbiopectobacterium purcellii</name>
    <dbReference type="NCBI Taxonomy" id="2871826"/>
    <lineage>
        <taxon>Bacteria</taxon>
        <taxon>Pseudomonadati</taxon>
        <taxon>Pseudomonadota</taxon>
        <taxon>Gammaproteobacteria</taxon>
        <taxon>Enterobacterales</taxon>
        <taxon>Enterobacteriaceae</taxon>
    </lineage>
</organism>
<keyword evidence="1" id="KW-1133">Transmembrane helix</keyword>
<protein>
    <submittedName>
        <fullName evidence="2">PepSY domain-containing protein</fullName>
    </submittedName>
</protein>
<feature type="transmembrane region" description="Helical" evidence="1">
    <location>
        <begin position="221"/>
        <end position="241"/>
    </location>
</feature>
<feature type="transmembrane region" description="Helical" evidence="1">
    <location>
        <begin position="393"/>
        <end position="414"/>
    </location>
</feature>
<keyword evidence="1" id="KW-0812">Transmembrane</keyword>
<dbReference type="EMBL" id="CP081864">
    <property type="protein sequence ID" value="QZN94266.1"/>
    <property type="molecule type" value="Genomic_DNA"/>
</dbReference>
<keyword evidence="3" id="KW-1185">Reference proteome</keyword>
<accession>A0ABX9AJL8</accession>
<feature type="transmembrane region" description="Helical" evidence="1">
    <location>
        <begin position="180"/>
        <end position="201"/>
    </location>
</feature>
<dbReference type="Proteomes" id="UP000825886">
    <property type="component" value="Chromosome"/>
</dbReference>
<keyword evidence="1" id="KW-0472">Membrane</keyword>
<dbReference type="PANTHER" id="PTHR34219:SF1">
    <property type="entry name" value="PEPSY DOMAIN-CONTAINING PROTEIN"/>
    <property type="match status" value="1"/>
</dbReference>
<proteinExistence type="predicted"/>
<sequence length="491" mass="53601">MSSFPLFSSCYDDKGSHAMDTVNADKKSLSAAVMALILRLHFYIGLFVGPFIFVAALTGTLYVLTPQIEERLYTQQLHVDMPGAAQPLAAQIAAAQAVLADQPSAQWLAIRPAPTPHDTSRVLFRFPDAAPSEYLAVFVNPSTLAIQGQLTVYGTSGILPLRTWLDRLHQGLFLGSIGRLYSELAASWLWIAALGGVYLWWRTRKPARTAPRRKLPLTARLRAIHSTLGLTLLIGMLFFSATGLTWSQWAGNNIGVWRNALGWQTPTLNTAQGTHSATAVQDAHAEHHGAAMAHHAAPPLVLDNVDSVLAIARHAGISANKLEIRPAKSAHNAWTVTEIERRWPTQADMVAINPDSGAVVDYIRFADYPVAAKLTRWGVDAHMGVLFGLPNQLILAAFGLGLCTLIVWGYRLWWLRRQRPGGQPHPANTLCAAFTTLPLAVRLLVGCLALLLGGSLPVMGVSSLMFLLIDIVRWRRHQALQNADALPHAPQ</sequence>
<name>A0ABX9AJL8_9ENTR</name>
<feature type="transmembrane region" description="Helical" evidence="1">
    <location>
        <begin position="42"/>
        <end position="64"/>
    </location>
</feature>
<evidence type="ECO:0000256" key="1">
    <source>
        <dbReference type="SAM" id="Phobius"/>
    </source>
</evidence>
<dbReference type="Pfam" id="PF03929">
    <property type="entry name" value="PepSY_TM"/>
    <property type="match status" value="1"/>
</dbReference>
<gene>
    <name evidence="2" type="ORF">K6K13_12890</name>
</gene>
<dbReference type="InterPro" id="IPR005625">
    <property type="entry name" value="PepSY-ass_TM"/>
</dbReference>